<accession>A0A437PF30</accession>
<organism evidence="2 3">
    <name type="scientific">Methylobacterium oryzihabitans</name>
    <dbReference type="NCBI Taxonomy" id="2499852"/>
    <lineage>
        <taxon>Bacteria</taxon>
        <taxon>Pseudomonadati</taxon>
        <taxon>Pseudomonadota</taxon>
        <taxon>Alphaproteobacteria</taxon>
        <taxon>Hyphomicrobiales</taxon>
        <taxon>Methylobacteriaceae</taxon>
        <taxon>Methylobacterium</taxon>
    </lineage>
</organism>
<dbReference type="OrthoDB" id="9997916at2"/>
<sequence length="83" mass="9161">MSSPRGRGEGRRHLVVSSASGGGARVRGWGRKRLLRKHPLTLALRARCLHDKVQTALSPPAGRGDTRAFSCRRIALHRDGRVR</sequence>
<evidence type="ECO:0000313" key="3">
    <source>
        <dbReference type="Proteomes" id="UP000286997"/>
    </source>
</evidence>
<dbReference type="AlphaFoldDB" id="A0A437PF30"/>
<reference evidence="2 3" key="1">
    <citation type="submission" date="2019-01" db="EMBL/GenBank/DDBJ databases">
        <authorList>
            <person name="Chen W.-M."/>
        </authorList>
    </citation>
    <scope>NUCLEOTIDE SEQUENCE [LARGE SCALE GENOMIC DNA]</scope>
    <source>
        <strain evidence="2 3">TER-1</strain>
    </source>
</reference>
<proteinExistence type="predicted"/>
<evidence type="ECO:0000313" key="2">
    <source>
        <dbReference type="EMBL" id="RVU20793.1"/>
    </source>
</evidence>
<dbReference type="EMBL" id="SACP01000003">
    <property type="protein sequence ID" value="RVU20793.1"/>
    <property type="molecule type" value="Genomic_DNA"/>
</dbReference>
<protein>
    <submittedName>
        <fullName evidence="2">Uncharacterized protein</fullName>
    </submittedName>
</protein>
<keyword evidence="3" id="KW-1185">Reference proteome</keyword>
<name>A0A437PF30_9HYPH</name>
<dbReference type="Proteomes" id="UP000286997">
    <property type="component" value="Unassembled WGS sequence"/>
</dbReference>
<comment type="caution">
    <text evidence="2">The sequence shown here is derived from an EMBL/GenBank/DDBJ whole genome shotgun (WGS) entry which is preliminary data.</text>
</comment>
<evidence type="ECO:0000256" key="1">
    <source>
        <dbReference type="SAM" id="MobiDB-lite"/>
    </source>
</evidence>
<feature type="region of interest" description="Disordered" evidence="1">
    <location>
        <begin position="1"/>
        <end position="26"/>
    </location>
</feature>
<feature type="compositionally biased region" description="Basic and acidic residues" evidence="1">
    <location>
        <begin position="1"/>
        <end position="12"/>
    </location>
</feature>
<gene>
    <name evidence="2" type="ORF">EOE48_05125</name>
</gene>